<dbReference type="PANTHER" id="PTHR24006">
    <property type="entry name" value="UBIQUITIN CARBOXYL-TERMINAL HYDROLASE"/>
    <property type="match status" value="1"/>
</dbReference>
<evidence type="ECO:0000256" key="3">
    <source>
        <dbReference type="ARBA" id="ARBA00009085"/>
    </source>
</evidence>
<dbReference type="STRING" id="131310.A0A0N4ZN35"/>
<proteinExistence type="inferred from homology"/>
<comment type="subcellular location">
    <subcellularLocation>
        <location evidence="2">Nucleus</location>
    </subcellularLocation>
</comment>
<dbReference type="Pfam" id="PF24543">
    <property type="entry name" value="Usp-48"/>
    <property type="match status" value="1"/>
</dbReference>
<keyword evidence="9" id="KW-0539">Nucleus</keyword>
<name>A0A0N4ZN35_PARTI</name>
<dbReference type="InterPro" id="IPR001394">
    <property type="entry name" value="Peptidase_C19_UCH"/>
</dbReference>
<dbReference type="Proteomes" id="UP000038045">
    <property type="component" value="Unplaced"/>
</dbReference>
<dbReference type="GO" id="GO:0005634">
    <property type="term" value="C:nucleus"/>
    <property type="evidence" value="ECO:0007669"/>
    <property type="project" value="UniProtKB-SubCell"/>
</dbReference>
<keyword evidence="6" id="KW-0833">Ubl conjugation pathway</keyword>
<dbReference type="AlphaFoldDB" id="A0A0N4ZN35"/>
<dbReference type="GO" id="GO:0016579">
    <property type="term" value="P:protein deubiquitination"/>
    <property type="evidence" value="ECO:0007669"/>
    <property type="project" value="InterPro"/>
</dbReference>
<evidence type="ECO:0000256" key="7">
    <source>
        <dbReference type="ARBA" id="ARBA00022801"/>
    </source>
</evidence>
<dbReference type="WBParaSite" id="PTRK_0000995000.1">
    <property type="protein sequence ID" value="PTRK_0000995000.1"/>
    <property type="gene ID" value="PTRK_0000995000"/>
</dbReference>
<evidence type="ECO:0000256" key="5">
    <source>
        <dbReference type="ARBA" id="ARBA00022670"/>
    </source>
</evidence>
<evidence type="ECO:0000256" key="9">
    <source>
        <dbReference type="ARBA" id="ARBA00023242"/>
    </source>
</evidence>
<comment type="catalytic activity">
    <reaction evidence="1">
        <text>Thiol-dependent hydrolysis of ester, thioester, amide, peptide and isopeptide bonds formed by the C-terminal Gly of ubiquitin (a 76-residue protein attached to proteins as an intracellular targeting signal).</text>
        <dbReference type="EC" id="3.4.19.12"/>
    </reaction>
</comment>
<dbReference type="Gene3D" id="3.90.70.10">
    <property type="entry name" value="Cysteine proteinases"/>
    <property type="match status" value="1"/>
</dbReference>
<dbReference type="InterPro" id="IPR018200">
    <property type="entry name" value="USP_CS"/>
</dbReference>
<dbReference type="PANTHER" id="PTHR24006:SF722">
    <property type="entry name" value="UBIQUITIN CARBOXYL-TERMINAL HYDROLASE 48"/>
    <property type="match status" value="1"/>
</dbReference>
<protein>
    <recommendedName>
        <fullName evidence="4">ubiquitinyl hydrolase 1</fullName>
        <ecNumber evidence="4">3.4.19.12</ecNumber>
    </recommendedName>
</protein>
<dbReference type="PROSITE" id="PS00973">
    <property type="entry name" value="USP_2"/>
    <property type="match status" value="1"/>
</dbReference>
<organism evidence="11 12">
    <name type="scientific">Parastrongyloides trichosuri</name>
    <name type="common">Possum-specific nematode worm</name>
    <dbReference type="NCBI Taxonomy" id="131310"/>
    <lineage>
        <taxon>Eukaryota</taxon>
        <taxon>Metazoa</taxon>
        <taxon>Ecdysozoa</taxon>
        <taxon>Nematoda</taxon>
        <taxon>Chromadorea</taxon>
        <taxon>Rhabditida</taxon>
        <taxon>Tylenchina</taxon>
        <taxon>Panagrolaimomorpha</taxon>
        <taxon>Strongyloidoidea</taxon>
        <taxon>Strongyloididae</taxon>
        <taxon>Parastrongyloides</taxon>
    </lineage>
</organism>
<evidence type="ECO:0000259" key="10">
    <source>
        <dbReference type="PROSITE" id="PS50235"/>
    </source>
</evidence>
<dbReference type="InterPro" id="IPR057775">
    <property type="entry name" value="USP48_dom"/>
</dbReference>
<dbReference type="PROSITE" id="PS00972">
    <property type="entry name" value="USP_1"/>
    <property type="match status" value="1"/>
</dbReference>
<dbReference type="GO" id="GO:0005829">
    <property type="term" value="C:cytosol"/>
    <property type="evidence" value="ECO:0007669"/>
    <property type="project" value="TreeGrafter"/>
</dbReference>
<keyword evidence="7" id="KW-0378">Hydrolase</keyword>
<dbReference type="EC" id="3.4.19.12" evidence="4"/>
<feature type="domain" description="USP" evidence="10">
    <location>
        <begin position="104"/>
        <end position="409"/>
    </location>
</feature>
<comment type="similarity">
    <text evidence="3">Belongs to the peptidase C19 family.</text>
</comment>
<dbReference type="GO" id="GO:0004843">
    <property type="term" value="F:cysteine-type deubiquitinase activity"/>
    <property type="evidence" value="ECO:0007669"/>
    <property type="project" value="UniProtKB-EC"/>
</dbReference>
<keyword evidence="5" id="KW-0645">Protease</keyword>
<evidence type="ECO:0000256" key="2">
    <source>
        <dbReference type="ARBA" id="ARBA00004123"/>
    </source>
</evidence>
<dbReference type="InterPro" id="IPR038765">
    <property type="entry name" value="Papain-like_cys_pep_sf"/>
</dbReference>
<dbReference type="PROSITE" id="PS50235">
    <property type="entry name" value="USP_3"/>
    <property type="match status" value="1"/>
</dbReference>
<dbReference type="Pfam" id="PF00443">
    <property type="entry name" value="UCH"/>
    <property type="match status" value="1"/>
</dbReference>
<evidence type="ECO:0000256" key="1">
    <source>
        <dbReference type="ARBA" id="ARBA00000707"/>
    </source>
</evidence>
<accession>A0A0N4ZN35</accession>
<keyword evidence="8" id="KW-0788">Thiol protease</keyword>
<reference evidence="12" key="1">
    <citation type="submission" date="2017-02" db="UniProtKB">
        <authorList>
            <consortium name="WormBaseParasite"/>
        </authorList>
    </citation>
    <scope>IDENTIFICATION</scope>
</reference>
<sequence length="1053" mass="122442">MKTKGKRKFSIISKPPDKRDTLTRELIHDLHVDDVNEDTLFKKINLNSVLCDHDRTSNKKSNCKKYCRCIECLGNDVWEKTYEKLVDEEEGNNITLRSIQEKPCGLNNTGNHCYVNSFIQIWFSYIPFREAVYNFLPIEDFTPKDLKINIQEIIMSLKKLFITMQITPFEEACALPLITLLKLDNEQNDALEFTTLFFSTLERELGNHPNGVELKTLLQTCLTGRQQRTLVCSCGHESERSEEISNLHLSIEDVKTLPMAIKNYFQTEKLEDFKCSSCQKSGFVEKKLKLIKIPPVLLIQLNRVSYDASGRNVKVKTAIQYPRVMKSSMINEDLDDDIEYELFAVMIHEGKETHCGHYYDIIKDPSSGKWFKYNDRVVEEVKAPGYIDEPSSKTKSDMKGCYALLYKVKNDNEPVPQPEDNLRCKIEEELNELFKIEKEGTVSDKLWRYVFKKYYEQVKTIWRNLKSFDKIVDKKDFVWFPTDVLKEFNSYLHELYGKKQTVPEEMKTIEDYDKLEEIVYKRGDITPVSFELCCHRKIYLELILSGKMKAVSKEAAQGILSLLSLNVFSSKDYSEYISNELPTVDEICYECIRILIRRIENENGLEATEKLLKKLNGDINRRMYGGNFITTPYNGELADGYWISRDDFRNYRKLAMLSIGEKFKVNDSTYLMIFTNDISNIMELDDVKGESNSPIEEEQYTKKPKVDLNLDTFSDLNLGTQEKLSSLIFNESLKCEHGHLSIKKKRFYVTESEWKQLIKPFSNFYEVPFSKEECSDCTSIQSCEDLRRQNYASKIGTLKQTLGPMARTIENRDIMNNGSYSLGICKRFLKNIINYKSCDRVDEISGICQECVLCEEHNKPFLSPGIKKYEEMLAPIDDVEWTMIKAAVLNVGFLEEPKKISLTQIDNEEDFEFCQACNSKEFKDQENSRYIYPEGGTVYIRVSKADECDKIELSRFGRRSRKNELALKMLSTETIFQLKYRIGQEIRCDPLCLQIFKKDEELKNLLTLEESKVPHNNEDFPLQAIINNNNGGQDIVFEERPIEKGFKDTVLGF</sequence>
<dbReference type="InterPro" id="IPR028889">
    <property type="entry name" value="USP"/>
</dbReference>
<dbReference type="InterPro" id="IPR050164">
    <property type="entry name" value="Peptidase_C19"/>
</dbReference>
<evidence type="ECO:0000256" key="6">
    <source>
        <dbReference type="ARBA" id="ARBA00022786"/>
    </source>
</evidence>
<evidence type="ECO:0000256" key="4">
    <source>
        <dbReference type="ARBA" id="ARBA00012759"/>
    </source>
</evidence>
<dbReference type="SUPFAM" id="SSF54001">
    <property type="entry name" value="Cysteine proteinases"/>
    <property type="match status" value="1"/>
</dbReference>
<evidence type="ECO:0000313" key="12">
    <source>
        <dbReference type="WBParaSite" id="PTRK_0000995000.1"/>
    </source>
</evidence>
<evidence type="ECO:0000256" key="8">
    <source>
        <dbReference type="ARBA" id="ARBA00022807"/>
    </source>
</evidence>
<dbReference type="GO" id="GO:0006508">
    <property type="term" value="P:proteolysis"/>
    <property type="evidence" value="ECO:0007669"/>
    <property type="project" value="UniProtKB-KW"/>
</dbReference>
<evidence type="ECO:0000313" key="11">
    <source>
        <dbReference type="Proteomes" id="UP000038045"/>
    </source>
</evidence>
<keyword evidence="11" id="KW-1185">Reference proteome</keyword>